<keyword evidence="2" id="KW-1185">Reference proteome</keyword>
<name>A0ABY8HXB6_9BURK</name>
<gene>
    <name evidence="1" type="ORF">P9875_16120</name>
</gene>
<protein>
    <submittedName>
        <fullName evidence="1">Uncharacterized protein</fullName>
    </submittedName>
</protein>
<sequence length="45" mass="5023">MHGQPPPDGRTLAREAYFLEFAKEIATVASMPLMVTGGIRRYLMV</sequence>
<evidence type="ECO:0000313" key="2">
    <source>
        <dbReference type="Proteomes" id="UP001219584"/>
    </source>
</evidence>
<proteinExistence type="predicted"/>
<dbReference type="EMBL" id="CP121464">
    <property type="protein sequence ID" value="WFR77249.1"/>
    <property type="molecule type" value="Genomic_DNA"/>
</dbReference>
<dbReference type="RefSeq" id="WP_278315919.1">
    <property type="nucleotide sequence ID" value="NZ_CP121464.1"/>
</dbReference>
<reference evidence="1 2" key="1">
    <citation type="submission" date="2023-04" db="EMBL/GenBank/DDBJ databases">
        <title>Nanopore sequencing of Janthinobacterium from water.</title>
        <authorList>
            <person name="Ciuchcinski K."/>
            <person name="Rokowska A."/>
            <person name="Dziewit L."/>
        </authorList>
    </citation>
    <scope>NUCLEOTIDE SEQUENCE [LARGE SCALE GENOMIC DNA]</scope>
    <source>
        <strain evidence="1 2">DEMB2</strain>
    </source>
</reference>
<evidence type="ECO:0000313" key="1">
    <source>
        <dbReference type="EMBL" id="WFR77249.1"/>
    </source>
</evidence>
<dbReference type="Proteomes" id="UP001219584">
    <property type="component" value="Chromosome"/>
</dbReference>
<organism evidence="1 2">
    <name type="scientific">Janthinobacterium rivuli</name>
    <dbReference type="NCBI Taxonomy" id="2751478"/>
    <lineage>
        <taxon>Bacteria</taxon>
        <taxon>Pseudomonadati</taxon>
        <taxon>Pseudomonadota</taxon>
        <taxon>Betaproteobacteria</taxon>
        <taxon>Burkholderiales</taxon>
        <taxon>Oxalobacteraceae</taxon>
        <taxon>Janthinobacterium</taxon>
    </lineage>
</organism>
<accession>A0ABY8HXB6</accession>